<dbReference type="GO" id="GO:0015074">
    <property type="term" value="P:DNA integration"/>
    <property type="evidence" value="ECO:0007669"/>
    <property type="project" value="InterPro"/>
</dbReference>
<accession>A0A382Q0C1</accession>
<evidence type="ECO:0000256" key="1">
    <source>
        <dbReference type="ARBA" id="ARBA00023125"/>
    </source>
</evidence>
<dbReference type="AlphaFoldDB" id="A0A382Q0C1"/>
<feature type="domain" description="Phage integrase SAM-like" evidence="3">
    <location>
        <begin position="107"/>
        <end position="212"/>
    </location>
</feature>
<feature type="domain" description="Arm DNA-binding" evidence="4">
    <location>
        <begin position="12"/>
        <end position="93"/>
    </location>
</feature>
<dbReference type="InterPro" id="IPR025269">
    <property type="entry name" value="SAM-like_dom"/>
</dbReference>
<dbReference type="EMBL" id="UINC01111090">
    <property type="protein sequence ID" value="SVC79044.1"/>
    <property type="molecule type" value="Genomic_DNA"/>
</dbReference>
<dbReference type="Pfam" id="PF17293">
    <property type="entry name" value="Arm-DNA-bind_5"/>
    <property type="match status" value="1"/>
</dbReference>
<protein>
    <recommendedName>
        <fullName evidence="6">Phage integrase SAM-like domain-containing protein</fullName>
    </recommendedName>
</protein>
<dbReference type="Gene3D" id="1.10.150.130">
    <property type="match status" value="1"/>
</dbReference>
<evidence type="ECO:0000313" key="5">
    <source>
        <dbReference type="EMBL" id="SVC79044.1"/>
    </source>
</evidence>
<keyword evidence="2" id="KW-0233">DNA recombination</keyword>
<dbReference type="InterPro" id="IPR010998">
    <property type="entry name" value="Integrase_recombinase_N"/>
</dbReference>
<name>A0A382Q0C1_9ZZZZ</name>
<dbReference type="Pfam" id="PF13102">
    <property type="entry name" value="Phage_int_SAM_5"/>
    <property type="match status" value="1"/>
</dbReference>
<evidence type="ECO:0000259" key="3">
    <source>
        <dbReference type="Pfam" id="PF13102"/>
    </source>
</evidence>
<dbReference type="GO" id="GO:0003677">
    <property type="term" value="F:DNA binding"/>
    <property type="evidence" value="ECO:0007669"/>
    <property type="project" value="UniProtKB-KW"/>
</dbReference>
<evidence type="ECO:0008006" key="6">
    <source>
        <dbReference type="Google" id="ProtNLM"/>
    </source>
</evidence>
<dbReference type="InterPro" id="IPR011010">
    <property type="entry name" value="DNA_brk_join_enz"/>
</dbReference>
<feature type="non-terminal residue" evidence="5">
    <location>
        <position position="320"/>
    </location>
</feature>
<dbReference type="SUPFAM" id="SSF56349">
    <property type="entry name" value="DNA breaking-rejoining enzymes"/>
    <property type="match status" value="1"/>
</dbReference>
<gene>
    <name evidence="5" type="ORF">METZ01_LOCUS331898</name>
</gene>
<organism evidence="5">
    <name type="scientific">marine metagenome</name>
    <dbReference type="NCBI Taxonomy" id="408172"/>
    <lineage>
        <taxon>unclassified sequences</taxon>
        <taxon>metagenomes</taxon>
        <taxon>ecological metagenomes</taxon>
    </lineage>
</organism>
<reference evidence="5" key="1">
    <citation type="submission" date="2018-05" db="EMBL/GenBank/DDBJ databases">
        <authorList>
            <person name="Lanie J.A."/>
            <person name="Ng W.-L."/>
            <person name="Kazmierczak K.M."/>
            <person name="Andrzejewski T.M."/>
            <person name="Davidsen T.M."/>
            <person name="Wayne K.J."/>
            <person name="Tettelin H."/>
            <person name="Glass J.I."/>
            <person name="Rusch D."/>
            <person name="Podicherti R."/>
            <person name="Tsui H.-C.T."/>
            <person name="Winkler M.E."/>
        </authorList>
    </citation>
    <scope>NUCLEOTIDE SEQUENCE</scope>
</reference>
<evidence type="ECO:0000256" key="2">
    <source>
        <dbReference type="ARBA" id="ARBA00023172"/>
    </source>
</evidence>
<dbReference type="Gene3D" id="1.10.443.10">
    <property type="entry name" value="Intergrase catalytic core"/>
    <property type="match status" value="1"/>
</dbReference>
<dbReference type="GO" id="GO:0006310">
    <property type="term" value="P:DNA recombination"/>
    <property type="evidence" value="ECO:0007669"/>
    <property type="project" value="UniProtKB-KW"/>
</dbReference>
<evidence type="ECO:0000259" key="4">
    <source>
        <dbReference type="Pfam" id="PF17293"/>
    </source>
</evidence>
<dbReference type="InterPro" id="IPR013762">
    <property type="entry name" value="Integrase-like_cat_sf"/>
</dbReference>
<dbReference type="InterPro" id="IPR035386">
    <property type="entry name" value="Arm-DNA-bind_5"/>
</dbReference>
<sequence length="320" mass="37866">MKTQLFVSFLARKAMSKKTGMVPIYCRVRYGDTTAQFSTKIDVPYINWDSKRTRVKGNSKKAMNLKLETLRISIIEKYDALIKTNVIITAKTIIDYYKNDTLIMNSVINVFKQHNTNMKSLIGIEYSYGSYKNYKTTLKHLIKYINTKYNANDIFLNKINYDFIYNFSQFLLLHTECNHNGMMKHIQRFKKITNFCIKNNYITNDPFAGFKISFKKSNRVYINKDELHILKNITLNDSLSKVRDIFFFACYTGLSYIDLYNLSLKNIRKGYDNLQWIYVKRHKTNIPSNIPILPYAFSILKKYKKQKNINRIFPMISNQK</sequence>
<keyword evidence="1" id="KW-0238">DNA-binding</keyword>
<proteinExistence type="predicted"/>